<name>A0AAV8ZIB6_9CUCU</name>
<feature type="domain" description="BESS" evidence="3">
    <location>
        <begin position="105"/>
        <end position="144"/>
    </location>
</feature>
<evidence type="ECO:0000313" key="4">
    <source>
        <dbReference type="EMBL" id="KAJ8963077.1"/>
    </source>
</evidence>
<dbReference type="EMBL" id="JAPWTK010000001">
    <property type="protein sequence ID" value="KAJ8963077.1"/>
    <property type="molecule type" value="Genomic_DNA"/>
</dbReference>
<dbReference type="GO" id="GO:0003677">
    <property type="term" value="F:DNA binding"/>
    <property type="evidence" value="ECO:0007669"/>
    <property type="project" value="InterPro"/>
</dbReference>
<sequence length="148" mass="16396">MLIAAKISIANIVYLDESKDSNDSVHYKEENPLQTTSPTTVGSVPQLQFVHIQPKPSLTVASNGTGVQSSSHTANEEDEASVTKRIATVLEEVVAFQKEERNDDSMGNRKFLLSLLPFMRKLPDDVNLEVRLQLMSVLQSYNSGKSFL</sequence>
<organism evidence="4 5">
    <name type="scientific">Aromia moschata</name>
    <dbReference type="NCBI Taxonomy" id="1265417"/>
    <lineage>
        <taxon>Eukaryota</taxon>
        <taxon>Metazoa</taxon>
        <taxon>Ecdysozoa</taxon>
        <taxon>Arthropoda</taxon>
        <taxon>Hexapoda</taxon>
        <taxon>Insecta</taxon>
        <taxon>Pterygota</taxon>
        <taxon>Neoptera</taxon>
        <taxon>Endopterygota</taxon>
        <taxon>Coleoptera</taxon>
        <taxon>Polyphaga</taxon>
        <taxon>Cucujiformia</taxon>
        <taxon>Chrysomeloidea</taxon>
        <taxon>Cerambycidae</taxon>
        <taxon>Cerambycinae</taxon>
        <taxon>Callichromatini</taxon>
        <taxon>Aromia</taxon>
    </lineage>
</organism>
<dbReference type="PROSITE" id="PS51031">
    <property type="entry name" value="BESS"/>
    <property type="match status" value="1"/>
</dbReference>
<protein>
    <recommendedName>
        <fullName evidence="3">BESS domain-containing protein</fullName>
    </recommendedName>
</protein>
<accession>A0AAV8ZIB6</accession>
<feature type="compositionally biased region" description="Polar residues" evidence="2">
    <location>
        <begin position="60"/>
        <end position="73"/>
    </location>
</feature>
<reference evidence="4" key="1">
    <citation type="journal article" date="2023" name="Insect Mol. Biol.">
        <title>Genome sequencing provides insights into the evolution of gene families encoding plant cell wall-degrading enzymes in longhorned beetles.</title>
        <authorList>
            <person name="Shin N.R."/>
            <person name="Okamura Y."/>
            <person name="Kirsch R."/>
            <person name="Pauchet Y."/>
        </authorList>
    </citation>
    <scope>NUCLEOTIDE SEQUENCE</scope>
    <source>
        <strain evidence="4">AMC_N1</strain>
    </source>
</reference>
<evidence type="ECO:0000259" key="3">
    <source>
        <dbReference type="PROSITE" id="PS51031"/>
    </source>
</evidence>
<dbReference type="InterPro" id="IPR004210">
    <property type="entry name" value="BESS_motif"/>
</dbReference>
<comment type="caution">
    <text evidence="4">The sequence shown here is derived from an EMBL/GenBank/DDBJ whole genome shotgun (WGS) entry which is preliminary data.</text>
</comment>
<keyword evidence="5" id="KW-1185">Reference proteome</keyword>
<keyword evidence="1" id="KW-0539">Nucleus</keyword>
<gene>
    <name evidence="4" type="ORF">NQ318_018541</name>
</gene>
<dbReference type="AlphaFoldDB" id="A0AAV8ZIB6"/>
<proteinExistence type="predicted"/>
<comment type="subcellular location">
    <subcellularLocation>
        <location evidence="1">Nucleus</location>
    </subcellularLocation>
</comment>
<evidence type="ECO:0000256" key="1">
    <source>
        <dbReference type="PROSITE-ProRule" id="PRU00371"/>
    </source>
</evidence>
<evidence type="ECO:0000256" key="2">
    <source>
        <dbReference type="SAM" id="MobiDB-lite"/>
    </source>
</evidence>
<feature type="region of interest" description="Disordered" evidence="2">
    <location>
        <begin position="60"/>
        <end position="82"/>
    </location>
</feature>
<evidence type="ECO:0000313" key="5">
    <source>
        <dbReference type="Proteomes" id="UP001162162"/>
    </source>
</evidence>
<dbReference type="Proteomes" id="UP001162162">
    <property type="component" value="Unassembled WGS sequence"/>
</dbReference>
<dbReference type="GO" id="GO:0005634">
    <property type="term" value="C:nucleus"/>
    <property type="evidence" value="ECO:0007669"/>
    <property type="project" value="UniProtKB-SubCell"/>
</dbReference>
<dbReference type="Pfam" id="PF02944">
    <property type="entry name" value="BESS"/>
    <property type="match status" value="1"/>
</dbReference>